<dbReference type="GO" id="GO:0000502">
    <property type="term" value="C:proteasome complex"/>
    <property type="evidence" value="ECO:0007669"/>
    <property type="project" value="UniProtKB-KW"/>
</dbReference>
<evidence type="ECO:0000256" key="11">
    <source>
        <dbReference type="SAM" id="MobiDB-lite"/>
    </source>
</evidence>
<dbReference type="InterPro" id="IPR021625">
    <property type="entry name" value="PI31_Prot_N"/>
</dbReference>
<keyword evidence="4" id="KW-0488">Methylation</keyword>
<dbReference type="PANTHER" id="PTHR13266:SF1">
    <property type="entry name" value="PROTEASOME INHIBITOR PI31 SUBUNIT"/>
    <property type="match status" value="1"/>
</dbReference>
<feature type="compositionally biased region" description="Low complexity" evidence="11">
    <location>
        <begin position="330"/>
        <end position="341"/>
    </location>
</feature>
<comment type="similarity">
    <text evidence="3">Belongs to the proteasome inhibitor PI31 family.</text>
</comment>
<keyword evidence="6" id="KW-0597">Phosphoprotein</keyword>
<dbReference type="GO" id="GO:0004866">
    <property type="term" value="F:endopeptidase inhibitor activity"/>
    <property type="evidence" value="ECO:0007669"/>
    <property type="project" value="InterPro"/>
</dbReference>
<dbReference type="GO" id="GO:0070628">
    <property type="term" value="F:proteasome binding"/>
    <property type="evidence" value="ECO:0007669"/>
    <property type="project" value="InterPro"/>
</dbReference>
<evidence type="ECO:0000256" key="8">
    <source>
        <dbReference type="ARBA" id="ARBA00022942"/>
    </source>
</evidence>
<evidence type="ECO:0000256" key="1">
    <source>
        <dbReference type="ARBA" id="ARBA00004240"/>
    </source>
</evidence>
<sequence>MAQNQDNETNVLAPEAVLSILDTVLKPTEEGTNTILSSGQDALAALSHSIMQAVGFRLVGLGEEDSSNEDNNTVNRDSEGNIVGLPKGWNVQGPNSYSFRYKHPQSSFTFLIKCMRLSNKFLIHGMGVEDNKTITLEVITDDYTSPSFFPFTTEKYNVDPIVHGFISTSRIKDFTNIYKINIIQKLIPGLNKPGYEESGTTTTTAQPSSSTRQQDHDPLRIPTRQPPRVPPLFDDPYGGDEPLSINNPFNIGRDDLDPLGSNPIYGPPRFGGSGGIHPFGGSNRGGGMIVGPGHPMFGQQGPTRGGGLYGGPQPLPRGSVPPGARFDPIGPFGPRGPNQGQRGSGNRGNIFGGEPDNDELPPPGYNDMFM</sequence>
<accession>A0A1D1YET9</accession>
<evidence type="ECO:0000256" key="7">
    <source>
        <dbReference type="ARBA" id="ARBA00022824"/>
    </source>
</evidence>
<protein>
    <submittedName>
        <fullName evidence="14">Proteasome inhibitor PI31 subunit</fullName>
    </submittedName>
</protein>
<evidence type="ECO:0000256" key="5">
    <source>
        <dbReference type="ARBA" id="ARBA00022490"/>
    </source>
</evidence>
<proteinExistence type="inferred from homology"/>
<evidence type="ECO:0000256" key="10">
    <source>
        <dbReference type="ARBA" id="ARBA00024805"/>
    </source>
</evidence>
<name>A0A1D1YET9_9ARAE</name>
<dbReference type="GO" id="GO:0043161">
    <property type="term" value="P:proteasome-mediated ubiquitin-dependent protein catabolic process"/>
    <property type="evidence" value="ECO:0007669"/>
    <property type="project" value="InterPro"/>
</dbReference>
<dbReference type="PANTHER" id="PTHR13266">
    <property type="entry name" value="PROTEASOME INHIBITOR"/>
    <property type="match status" value="1"/>
</dbReference>
<dbReference type="Pfam" id="PF11566">
    <property type="entry name" value="PI31_Prot_N"/>
    <property type="match status" value="1"/>
</dbReference>
<dbReference type="AlphaFoldDB" id="A0A1D1YET9"/>
<keyword evidence="5" id="KW-0963">Cytoplasm</keyword>
<dbReference type="InterPro" id="IPR045128">
    <property type="entry name" value="PI31-like"/>
</dbReference>
<gene>
    <name evidence="14" type="primary">PSMF1_2</name>
    <name evidence="14" type="ORF">g.29431</name>
</gene>
<evidence type="ECO:0000256" key="3">
    <source>
        <dbReference type="ARBA" id="ARBA00006405"/>
    </source>
</evidence>
<dbReference type="InterPro" id="IPR013886">
    <property type="entry name" value="PI31_Prot_C"/>
</dbReference>
<evidence type="ECO:0000259" key="13">
    <source>
        <dbReference type="Pfam" id="PF11566"/>
    </source>
</evidence>
<keyword evidence="9" id="KW-0007">Acetylation</keyword>
<evidence type="ECO:0000256" key="2">
    <source>
        <dbReference type="ARBA" id="ARBA00004496"/>
    </source>
</evidence>
<comment type="subcellular location">
    <subcellularLocation>
        <location evidence="2">Cytoplasm</location>
    </subcellularLocation>
    <subcellularLocation>
        <location evidence="1">Endoplasmic reticulum</location>
    </subcellularLocation>
</comment>
<feature type="region of interest" description="Disordered" evidence="11">
    <location>
        <begin position="297"/>
        <end position="370"/>
    </location>
</feature>
<keyword evidence="7" id="KW-0256">Endoplasmic reticulum</keyword>
<dbReference type="GO" id="GO:0005783">
    <property type="term" value="C:endoplasmic reticulum"/>
    <property type="evidence" value="ECO:0007669"/>
    <property type="project" value="UniProtKB-SubCell"/>
</dbReference>
<evidence type="ECO:0000313" key="14">
    <source>
        <dbReference type="EMBL" id="JAT53131.1"/>
    </source>
</evidence>
<evidence type="ECO:0000259" key="12">
    <source>
        <dbReference type="Pfam" id="PF08577"/>
    </source>
</evidence>
<evidence type="ECO:0000256" key="6">
    <source>
        <dbReference type="ARBA" id="ARBA00022553"/>
    </source>
</evidence>
<reference evidence="14" key="1">
    <citation type="submission" date="2015-07" db="EMBL/GenBank/DDBJ databases">
        <title>Transcriptome Assembly of Anthurium amnicola.</title>
        <authorList>
            <person name="Suzuki J."/>
        </authorList>
    </citation>
    <scope>NUCLEOTIDE SEQUENCE</scope>
</reference>
<evidence type="ECO:0000256" key="9">
    <source>
        <dbReference type="ARBA" id="ARBA00022990"/>
    </source>
</evidence>
<keyword evidence="8 14" id="KW-0647">Proteasome</keyword>
<feature type="domain" description="PI31 proteasome regulator C-terminal" evidence="12">
    <location>
        <begin position="251"/>
        <end position="331"/>
    </location>
</feature>
<comment type="function">
    <text evidence="10">Plays an important role in control of proteasome function. Inhibits the hydrolysis of protein and peptide substrates by the 20S proteasome. Also inhibits the activation of the proteasome by the proteasome regulatory proteins PA700 and PA28.</text>
</comment>
<dbReference type="EMBL" id="GDJX01014805">
    <property type="protein sequence ID" value="JAT53131.1"/>
    <property type="molecule type" value="Transcribed_RNA"/>
</dbReference>
<feature type="compositionally biased region" description="Low complexity" evidence="11">
    <location>
        <begin position="198"/>
        <end position="211"/>
    </location>
</feature>
<feature type="domain" description="PI31 proteasome regulator N-terminal" evidence="13">
    <location>
        <begin position="35"/>
        <end position="192"/>
    </location>
</feature>
<dbReference type="Gene3D" id="3.40.1000.30">
    <property type="match status" value="1"/>
</dbReference>
<feature type="region of interest" description="Disordered" evidence="11">
    <location>
        <begin position="191"/>
        <end position="231"/>
    </location>
</feature>
<dbReference type="Pfam" id="PF08577">
    <property type="entry name" value="PI31_Prot_C"/>
    <property type="match status" value="1"/>
</dbReference>
<organism evidence="14">
    <name type="scientific">Anthurium amnicola</name>
    <dbReference type="NCBI Taxonomy" id="1678845"/>
    <lineage>
        <taxon>Eukaryota</taxon>
        <taxon>Viridiplantae</taxon>
        <taxon>Streptophyta</taxon>
        <taxon>Embryophyta</taxon>
        <taxon>Tracheophyta</taxon>
        <taxon>Spermatophyta</taxon>
        <taxon>Magnoliopsida</taxon>
        <taxon>Liliopsida</taxon>
        <taxon>Araceae</taxon>
        <taxon>Pothoideae</taxon>
        <taxon>Potheae</taxon>
        <taxon>Anthurium</taxon>
    </lineage>
</organism>
<evidence type="ECO:0000256" key="4">
    <source>
        <dbReference type="ARBA" id="ARBA00022481"/>
    </source>
</evidence>